<name>X0X6B7_9ZZZZ</name>
<dbReference type="AlphaFoldDB" id="X0X6B7"/>
<reference evidence="1" key="1">
    <citation type="journal article" date="2014" name="Front. Microbiol.">
        <title>High frequency of phylogenetically diverse reductive dehalogenase-homologous genes in deep subseafloor sedimentary metagenomes.</title>
        <authorList>
            <person name="Kawai M."/>
            <person name="Futagami T."/>
            <person name="Toyoda A."/>
            <person name="Takaki Y."/>
            <person name="Nishi S."/>
            <person name="Hori S."/>
            <person name="Arai W."/>
            <person name="Tsubouchi T."/>
            <person name="Morono Y."/>
            <person name="Uchiyama I."/>
            <person name="Ito T."/>
            <person name="Fujiyama A."/>
            <person name="Inagaki F."/>
            <person name="Takami H."/>
        </authorList>
    </citation>
    <scope>NUCLEOTIDE SEQUENCE</scope>
    <source>
        <strain evidence="1">Expedition CK06-06</strain>
    </source>
</reference>
<evidence type="ECO:0000313" key="1">
    <source>
        <dbReference type="EMBL" id="GAG20506.1"/>
    </source>
</evidence>
<sequence length="52" mass="5470">LVTVLSSRVCHSKAVSTAAGSSIDGFLRLRPQGAIRYPTRGIISLRGEAGDE</sequence>
<protein>
    <submittedName>
        <fullName evidence="1">Uncharacterized protein</fullName>
    </submittedName>
</protein>
<gene>
    <name evidence="1" type="ORF">S01H1_54849</name>
</gene>
<dbReference type="EMBL" id="BARS01035611">
    <property type="protein sequence ID" value="GAG20506.1"/>
    <property type="molecule type" value="Genomic_DNA"/>
</dbReference>
<organism evidence="1">
    <name type="scientific">marine sediment metagenome</name>
    <dbReference type="NCBI Taxonomy" id="412755"/>
    <lineage>
        <taxon>unclassified sequences</taxon>
        <taxon>metagenomes</taxon>
        <taxon>ecological metagenomes</taxon>
    </lineage>
</organism>
<feature type="non-terminal residue" evidence="1">
    <location>
        <position position="1"/>
    </location>
</feature>
<accession>X0X6B7</accession>
<proteinExistence type="predicted"/>
<comment type="caution">
    <text evidence="1">The sequence shown here is derived from an EMBL/GenBank/DDBJ whole genome shotgun (WGS) entry which is preliminary data.</text>
</comment>